<evidence type="ECO:0000256" key="2">
    <source>
        <dbReference type="SAM" id="Phobius"/>
    </source>
</evidence>
<keyword evidence="4" id="KW-1185">Reference proteome</keyword>
<proteinExistence type="predicted"/>
<dbReference type="RefSeq" id="WP_394302585.1">
    <property type="nucleotide sequence ID" value="NZ_JBHMQT010000043.1"/>
</dbReference>
<sequence>MAELLGAAVSLAAMAVLVMLALLAISVVVLAGLGTLVAVTALERRSRRRTIGGRTIGDRPVPGIQTLTTPRSPQ</sequence>
<accession>A0ABV6U8K5</accession>
<dbReference type="Proteomes" id="UP001589870">
    <property type="component" value="Unassembled WGS sequence"/>
</dbReference>
<feature type="transmembrane region" description="Helical" evidence="2">
    <location>
        <begin position="12"/>
        <end position="39"/>
    </location>
</feature>
<keyword evidence="2" id="KW-0812">Transmembrane</keyword>
<keyword evidence="2" id="KW-1133">Transmembrane helix</keyword>
<protein>
    <submittedName>
        <fullName evidence="3">Uncharacterized protein</fullName>
    </submittedName>
</protein>
<comment type="caution">
    <text evidence="3">The sequence shown here is derived from an EMBL/GenBank/DDBJ whole genome shotgun (WGS) entry which is preliminary data.</text>
</comment>
<gene>
    <name evidence="3" type="ORF">ACFHYQ_19490</name>
</gene>
<evidence type="ECO:0000313" key="3">
    <source>
        <dbReference type="EMBL" id="MFC0864479.1"/>
    </source>
</evidence>
<feature type="compositionally biased region" description="Polar residues" evidence="1">
    <location>
        <begin position="65"/>
        <end position="74"/>
    </location>
</feature>
<dbReference type="EMBL" id="JBHMQT010000043">
    <property type="protein sequence ID" value="MFC0864479.1"/>
    <property type="molecule type" value="Genomic_DNA"/>
</dbReference>
<name>A0ABV6U8K5_9ACTN</name>
<organism evidence="3 4">
    <name type="scientific">Sphaerimonospora cavernae</name>
    <dbReference type="NCBI Taxonomy" id="1740611"/>
    <lineage>
        <taxon>Bacteria</taxon>
        <taxon>Bacillati</taxon>
        <taxon>Actinomycetota</taxon>
        <taxon>Actinomycetes</taxon>
        <taxon>Streptosporangiales</taxon>
        <taxon>Streptosporangiaceae</taxon>
        <taxon>Sphaerimonospora</taxon>
    </lineage>
</organism>
<evidence type="ECO:0000256" key="1">
    <source>
        <dbReference type="SAM" id="MobiDB-lite"/>
    </source>
</evidence>
<reference evidence="3 4" key="1">
    <citation type="submission" date="2024-09" db="EMBL/GenBank/DDBJ databases">
        <authorList>
            <person name="Sun Q."/>
            <person name="Mori K."/>
        </authorList>
    </citation>
    <scope>NUCLEOTIDE SEQUENCE [LARGE SCALE GENOMIC DNA]</scope>
    <source>
        <strain evidence="3 4">TBRC 1851</strain>
    </source>
</reference>
<keyword evidence="2" id="KW-0472">Membrane</keyword>
<feature type="region of interest" description="Disordered" evidence="1">
    <location>
        <begin position="51"/>
        <end position="74"/>
    </location>
</feature>
<evidence type="ECO:0000313" key="4">
    <source>
        <dbReference type="Proteomes" id="UP001589870"/>
    </source>
</evidence>